<feature type="signal peptide" evidence="2">
    <location>
        <begin position="1"/>
        <end position="25"/>
    </location>
</feature>
<organism evidence="4 5">
    <name type="scientific">Candidatus Wolfebacteria bacterium GW2011_GWC2_39_22</name>
    <dbReference type="NCBI Taxonomy" id="1619013"/>
    <lineage>
        <taxon>Bacteria</taxon>
        <taxon>Candidatus Wolfeibacteriota</taxon>
    </lineage>
</organism>
<keyword evidence="1" id="KW-0472">Membrane</keyword>
<dbReference type="AlphaFoldDB" id="A0A0G0NJF2"/>
<name>A0A0G0NJF2_9BACT</name>
<accession>A0A0G0NJF2</accession>
<dbReference type="Pfam" id="PF26514">
    <property type="entry name" value="DUF8173"/>
    <property type="match status" value="1"/>
</dbReference>
<feature type="transmembrane region" description="Helical" evidence="1">
    <location>
        <begin position="224"/>
        <end position="252"/>
    </location>
</feature>
<feature type="transmembrane region" description="Helical" evidence="1">
    <location>
        <begin position="272"/>
        <end position="296"/>
    </location>
</feature>
<keyword evidence="1" id="KW-0812">Transmembrane</keyword>
<proteinExistence type="predicted"/>
<gene>
    <name evidence="4" type="ORF">UT41_C0001G0515</name>
</gene>
<dbReference type="InterPro" id="IPR058486">
    <property type="entry name" value="DUF8173"/>
</dbReference>
<feature type="transmembrane region" description="Helical" evidence="1">
    <location>
        <begin position="302"/>
        <end position="325"/>
    </location>
</feature>
<reference evidence="4 5" key="1">
    <citation type="journal article" date="2015" name="Nature">
        <title>rRNA introns, odd ribosomes, and small enigmatic genomes across a large radiation of phyla.</title>
        <authorList>
            <person name="Brown C.T."/>
            <person name="Hug L.A."/>
            <person name="Thomas B.C."/>
            <person name="Sharon I."/>
            <person name="Castelle C.J."/>
            <person name="Singh A."/>
            <person name="Wilkins M.J."/>
            <person name="Williams K.H."/>
            <person name="Banfield J.F."/>
        </authorList>
    </citation>
    <scope>NUCLEOTIDE SEQUENCE [LARGE SCALE GENOMIC DNA]</scope>
</reference>
<protein>
    <recommendedName>
        <fullName evidence="3">DUF8173 domain-containing protein</fullName>
    </recommendedName>
</protein>
<evidence type="ECO:0000313" key="5">
    <source>
        <dbReference type="Proteomes" id="UP000034665"/>
    </source>
</evidence>
<feature type="domain" description="DUF8173" evidence="3">
    <location>
        <begin position="226"/>
        <end position="379"/>
    </location>
</feature>
<dbReference type="Proteomes" id="UP000034665">
    <property type="component" value="Unassembled WGS sequence"/>
</dbReference>
<sequence length="385" mass="39579">MKNIKQTIALVFAVAIVLVPAMAQGAELKAVRDYTLQKGDAVASDLYVAAQTNVVAGEVSGDLAAAGANMLLTGSVEGDLFAAGGTVELLGVVGDDVRVVGGTITIGNAVGGDVVAAGGVLHIISGATVAGDVIVAGGQVIIDGTVQGSVKVAAGEVTINGTVGKDVSVRSDKQFSIGRSAKIDGNLWYKAADAVIVAEGAVIQGETKFEKVERPTRVDKRAGAAMVAMVGAVALLKLIAAMLIAVLGVTLFRKGIQSLTKTVADNFGKEMVRGFVVLIVCPAAIILAFMSIIGIGLGIAGILLYTLLIMAAKVLAGIIVGTVLVKMIKKASAYEVNWQNAVIGVFVFQVVGMIPIVGWLFAFLLLIASLGSISMMLYQKVWLKR</sequence>
<dbReference type="STRING" id="1619013.UT41_C0001G0515"/>
<keyword evidence="1" id="KW-1133">Transmembrane helix</keyword>
<evidence type="ECO:0000259" key="3">
    <source>
        <dbReference type="Pfam" id="PF26514"/>
    </source>
</evidence>
<evidence type="ECO:0000256" key="1">
    <source>
        <dbReference type="SAM" id="Phobius"/>
    </source>
</evidence>
<keyword evidence="2" id="KW-0732">Signal</keyword>
<dbReference type="EMBL" id="LBWR01000001">
    <property type="protein sequence ID" value="KKR12971.1"/>
    <property type="molecule type" value="Genomic_DNA"/>
</dbReference>
<comment type="caution">
    <text evidence="4">The sequence shown here is derived from an EMBL/GenBank/DDBJ whole genome shotgun (WGS) entry which is preliminary data.</text>
</comment>
<feature type="chain" id="PRO_5002533730" description="DUF8173 domain-containing protein" evidence="2">
    <location>
        <begin position="26"/>
        <end position="385"/>
    </location>
</feature>
<evidence type="ECO:0000256" key="2">
    <source>
        <dbReference type="SAM" id="SignalP"/>
    </source>
</evidence>
<evidence type="ECO:0000313" key="4">
    <source>
        <dbReference type="EMBL" id="KKR12971.1"/>
    </source>
</evidence>